<name>A0A1G9UM66_ALLAB</name>
<dbReference type="PROSITE" id="PS51257">
    <property type="entry name" value="PROKAR_LIPOPROTEIN"/>
    <property type="match status" value="1"/>
</dbReference>
<organism evidence="7 8">
    <name type="scientific">Allokutzneria albata</name>
    <name type="common">Kibdelosporangium albatum</name>
    <dbReference type="NCBI Taxonomy" id="211114"/>
    <lineage>
        <taxon>Bacteria</taxon>
        <taxon>Bacillati</taxon>
        <taxon>Actinomycetota</taxon>
        <taxon>Actinomycetes</taxon>
        <taxon>Pseudonocardiales</taxon>
        <taxon>Pseudonocardiaceae</taxon>
        <taxon>Allokutzneria</taxon>
    </lineage>
</organism>
<evidence type="ECO:0000256" key="3">
    <source>
        <dbReference type="ARBA" id="ARBA00022801"/>
    </source>
</evidence>
<gene>
    <name evidence="7" type="ORF">SAMN04489726_2492</name>
</gene>
<evidence type="ECO:0000256" key="4">
    <source>
        <dbReference type="SAM" id="SignalP"/>
    </source>
</evidence>
<dbReference type="InterPro" id="IPR013595">
    <property type="entry name" value="Pept_S33_TAP-like_C"/>
</dbReference>
<dbReference type="InterPro" id="IPR029058">
    <property type="entry name" value="AB_hydrolase_fold"/>
</dbReference>
<reference evidence="7 8" key="1">
    <citation type="submission" date="2016-10" db="EMBL/GenBank/DDBJ databases">
        <authorList>
            <person name="de Groot N.N."/>
        </authorList>
    </citation>
    <scope>NUCLEOTIDE SEQUENCE [LARGE SCALE GENOMIC DNA]</scope>
    <source>
        <strain evidence="7 8">DSM 44149</strain>
    </source>
</reference>
<evidence type="ECO:0000313" key="8">
    <source>
        <dbReference type="Proteomes" id="UP000183376"/>
    </source>
</evidence>
<dbReference type="EMBL" id="LT629701">
    <property type="protein sequence ID" value="SDM61016.1"/>
    <property type="molecule type" value="Genomic_DNA"/>
</dbReference>
<dbReference type="PANTHER" id="PTHR43248">
    <property type="entry name" value="2-SUCCINYL-6-HYDROXY-2,4-CYCLOHEXADIENE-1-CARBOXYLATE SYNTHASE"/>
    <property type="match status" value="1"/>
</dbReference>
<dbReference type="InterPro" id="IPR051601">
    <property type="entry name" value="Serine_prot/Carboxylest_S33"/>
</dbReference>
<evidence type="ECO:0000259" key="5">
    <source>
        <dbReference type="Pfam" id="PF00561"/>
    </source>
</evidence>
<dbReference type="eggNOG" id="COG0596">
    <property type="taxonomic scope" value="Bacteria"/>
</dbReference>
<proteinExistence type="inferred from homology"/>
<feature type="signal peptide" evidence="4">
    <location>
        <begin position="1"/>
        <end position="24"/>
    </location>
</feature>
<dbReference type="AlphaFoldDB" id="A0A1G9UM66"/>
<evidence type="ECO:0000256" key="2">
    <source>
        <dbReference type="ARBA" id="ARBA00022729"/>
    </source>
</evidence>
<dbReference type="Pfam" id="PF08386">
    <property type="entry name" value="Abhydrolase_4"/>
    <property type="match status" value="1"/>
</dbReference>
<dbReference type="PANTHER" id="PTHR43248:SF29">
    <property type="entry name" value="TRIPEPTIDYL AMINOPEPTIDASE"/>
    <property type="match status" value="1"/>
</dbReference>
<dbReference type="OrthoDB" id="3930934at2"/>
<dbReference type="Proteomes" id="UP000183376">
    <property type="component" value="Chromosome I"/>
</dbReference>
<sequence>MVLKRSTALGVATVIALTASPALAAPAVVWGACPGLPGDVECAKLDVPIDHRNPAAGTLVIDVSRLKATGGKGRELLLLNPGGPGGEGIGLPLAFKDNAIAAKFEVVGFNPRGTGSSLLNCGLPPEPGLPVTRPTEQQIRDHILDAQRRERACQQAGSAVRPHLSTANTARDMDVIRSALGGKKINYLGFSYGTYLGAVYGSLFPHRMNRSVFDSSMNPEWLYYEQAKQQAVSARQNYRTWSGWVAEHHAHYGFGRTAVEVQASLDALGTALGAKPLVVQGAPYPIDRNALDIVLGAQTPNRKGWADFAATIKKVREASVSGTLDLDTAKAVGAMLDDLKLGLELLHSGAFATVTCEAEWSRDTRLYASEMRRFAAEYPVGRGAHAAAASECAFRSFTPAEPMVPLRRFGFPAGLVVQGDHDPVTGYAGGPVMASRMGYRLLSVVDSGVHGHYGRNDCVTKAIDSYLIDGVLPPRGTTCAGDPRPKP</sequence>
<feature type="domain" description="AB hydrolase-1" evidence="5">
    <location>
        <begin position="76"/>
        <end position="245"/>
    </location>
</feature>
<dbReference type="InterPro" id="IPR000073">
    <property type="entry name" value="AB_hydrolase_1"/>
</dbReference>
<dbReference type="SUPFAM" id="SSF53474">
    <property type="entry name" value="alpha/beta-Hydrolases"/>
    <property type="match status" value="1"/>
</dbReference>
<feature type="chain" id="PRO_5009245675" evidence="4">
    <location>
        <begin position="25"/>
        <end position="487"/>
    </location>
</feature>
<dbReference type="GO" id="GO:0016787">
    <property type="term" value="F:hydrolase activity"/>
    <property type="evidence" value="ECO:0007669"/>
    <property type="project" value="UniProtKB-KW"/>
</dbReference>
<keyword evidence="2 4" id="KW-0732">Signal</keyword>
<feature type="domain" description="Peptidase S33 tripeptidyl aminopeptidase-like C-terminal" evidence="6">
    <location>
        <begin position="387"/>
        <end position="479"/>
    </location>
</feature>
<dbReference type="Pfam" id="PF00561">
    <property type="entry name" value="Abhydrolase_1"/>
    <property type="match status" value="1"/>
</dbReference>
<dbReference type="STRING" id="211114.SAMN04489726_2492"/>
<keyword evidence="3" id="KW-0378">Hydrolase</keyword>
<keyword evidence="8" id="KW-1185">Reference proteome</keyword>
<protein>
    <submittedName>
        <fullName evidence="7">TAP-like protein</fullName>
    </submittedName>
</protein>
<evidence type="ECO:0000256" key="1">
    <source>
        <dbReference type="ARBA" id="ARBA00010088"/>
    </source>
</evidence>
<evidence type="ECO:0000313" key="7">
    <source>
        <dbReference type="EMBL" id="SDM61016.1"/>
    </source>
</evidence>
<dbReference type="Gene3D" id="3.40.50.1820">
    <property type="entry name" value="alpha/beta hydrolase"/>
    <property type="match status" value="1"/>
</dbReference>
<evidence type="ECO:0000259" key="6">
    <source>
        <dbReference type="Pfam" id="PF08386"/>
    </source>
</evidence>
<accession>A0A1G9UM66</accession>
<comment type="similarity">
    <text evidence="1">Belongs to the peptidase S33 family.</text>
</comment>